<reference evidence="2 4" key="3">
    <citation type="submission" date="2017-11" db="EMBL/GenBank/DDBJ databases">
        <title>De-novo sequencing of pomegranate (Punica granatum L.) genome.</title>
        <authorList>
            <person name="Akparov Z."/>
            <person name="Amiraslanov A."/>
            <person name="Hajiyeva S."/>
            <person name="Abbasov M."/>
            <person name="Kaur K."/>
            <person name="Hamwieh A."/>
            <person name="Solovyev V."/>
            <person name="Salamov A."/>
            <person name="Braich B."/>
            <person name="Kosarev P."/>
            <person name="Mahmoud A."/>
            <person name="Hajiyev E."/>
            <person name="Babayeva S."/>
            <person name="Izzatullayeva V."/>
            <person name="Mammadov A."/>
            <person name="Mammadov A."/>
            <person name="Sharifova S."/>
            <person name="Ojaghi J."/>
            <person name="Eynullazada K."/>
            <person name="Bayramov B."/>
            <person name="Abdulazimova A."/>
            <person name="Shahmuradov I."/>
        </authorList>
    </citation>
    <scope>NUCLEOTIDE SEQUENCE [LARGE SCALE GENOMIC DNA]</scope>
    <source>
        <strain evidence="2">AG2017</strain>
        <strain evidence="4">cv. AG2017</strain>
        <tissue evidence="2">Leaf</tissue>
    </source>
</reference>
<dbReference type="AlphaFoldDB" id="A0A218WGF7"/>
<dbReference type="EMBL" id="PGOL01001652">
    <property type="protein sequence ID" value="PKI55970.1"/>
    <property type="molecule type" value="Genomic_DNA"/>
</dbReference>
<reference evidence="3" key="1">
    <citation type="journal article" date="2017" name="Plant J.">
        <title>The pomegranate (Punica granatum L.) genome and the genomics of punicalagin biosynthesis.</title>
        <authorList>
            <person name="Qin G."/>
            <person name="Xu C."/>
            <person name="Ming R."/>
            <person name="Tang H."/>
            <person name="Guyot R."/>
            <person name="Kramer E.M."/>
            <person name="Hu Y."/>
            <person name="Yi X."/>
            <person name="Qi Y."/>
            <person name="Xu X."/>
            <person name="Gao Z."/>
            <person name="Pan H."/>
            <person name="Jian J."/>
            <person name="Tian Y."/>
            <person name="Yue Z."/>
            <person name="Xu Y."/>
        </authorList>
    </citation>
    <scope>NUCLEOTIDE SEQUENCE [LARGE SCALE GENOMIC DNA]</scope>
    <source>
        <strain evidence="3">cv. Dabenzi</strain>
    </source>
</reference>
<evidence type="ECO:0000313" key="1">
    <source>
        <dbReference type="EMBL" id="OWM71917.1"/>
    </source>
</evidence>
<name>A0A218WGF7_PUNGR</name>
<gene>
    <name evidence="1" type="ORF">CDL15_Pgr017800</name>
    <name evidence="2" type="ORF">CRG98_023646</name>
</gene>
<evidence type="ECO:0000313" key="2">
    <source>
        <dbReference type="EMBL" id="PKI55970.1"/>
    </source>
</evidence>
<comment type="caution">
    <text evidence="1">The sequence shown here is derived from an EMBL/GenBank/DDBJ whole genome shotgun (WGS) entry which is preliminary data.</text>
</comment>
<organism evidence="1 3">
    <name type="scientific">Punica granatum</name>
    <name type="common">Pomegranate</name>
    <dbReference type="NCBI Taxonomy" id="22663"/>
    <lineage>
        <taxon>Eukaryota</taxon>
        <taxon>Viridiplantae</taxon>
        <taxon>Streptophyta</taxon>
        <taxon>Embryophyta</taxon>
        <taxon>Tracheophyta</taxon>
        <taxon>Spermatophyta</taxon>
        <taxon>Magnoliopsida</taxon>
        <taxon>eudicotyledons</taxon>
        <taxon>Gunneridae</taxon>
        <taxon>Pentapetalae</taxon>
        <taxon>rosids</taxon>
        <taxon>malvids</taxon>
        <taxon>Myrtales</taxon>
        <taxon>Lythraceae</taxon>
        <taxon>Punica</taxon>
    </lineage>
</organism>
<dbReference type="Proteomes" id="UP000233551">
    <property type="component" value="Unassembled WGS sequence"/>
</dbReference>
<sequence>MDSDRSPLLNLSPVFERTQGRSPALHRGPVTSYQRANGITGCVSQQISTENADFQNATEITIPQRKRKNEFSIEEFLQLLAPHAKILNKMARTIGEVIQQDWITLQSGDTGEGFNRNQLWEPTSHFQSPSWKGVHQELMPTWPNLMHLGTQYAASEMEDEVIPKDIQMAGEAGLIKPPKKP</sequence>
<proteinExistence type="predicted"/>
<evidence type="ECO:0000313" key="3">
    <source>
        <dbReference type="Proteomes" id="UP000197138"/>
    </source>
</evidence>
<accession>A0A218WGF7</accession>
<keyword evidence="4" id="KW-1185">Reference proteome</keyword>
<dbReference type="EMBL" id="MTKT01004293">
    <property type="protein sequence ID" value="OWM71917.1"/>
    <property type="molecule type" value="Genomic_DNA"/>
</dbReference>
<dbReference type="Proteomes" id="UP000197138">
    <property type="component" value="Unassembled WGS sequence"/>
</dbReference>
<evidence type="ECO:0000313" key="4">
    <source>
        <dbReference type="Proteomes" id="UP000233551"/>
    </source>
</evidence>
<reference evidence="1" key="2">
    <citation type="submission" date="2017-06" db="EMBL/GenBank/DDBJ databases">
        <title>The pomegranate genome and the genomics of punicalagin biosynthesis.</title>
        <authorList>
            <person name="Xu C."/>
        </authorList>
    </citation>
    <scope>NUCLEOTIDE SEQUENCE [LARGE SCALE GENOMIC DNA]</scope>
    <source>
        <tissue evidence="1">Fresh leaf</tissue>
    </source>
</reference>
<protein>
    <submittedName>
        <fullName evidence="1">Uncharacterized protein</fullName>
    </submittedName>
</protein>